<keyword evidence="2" id="KW-0472">Membrane</keyword>
<keyword evidence="4" id="KW-1185">Reference proteome</keyword>
<gene>
    <name evidence="3" type="ORF">GCM10022235_61750</name>
</gene>
<proteinExistence type="predicted"/>
<keyword evidence="2" id="KW-0812">Transmembrane</keyword>
<dbReference type="EMBL" id="BAABAA010000010">
    <property type="protein sequence ID" value="GAA3583058.1"/>
    <property type="molecule type" value="Genomic_DNA"/>
</dbReference>
<keyword evidence="2" id="KW-1133">Transmembrane helix</keyword>
<accession>A0ABP6YI21</accession>
<evidence type="ECO:0008006" key="5">
    <source>
        <dbReference type="Google" id="ProtNLM"/>
    </source>
</evidence>
<evidence type="ECO:0000313" key="3">
    <source>
        <dbReference type="EMBL" id="GAA3583058.1"/>
    </source>
</evidence>
<evidence type="ECO:0000256" key="1">
    <source>
        <dbReference type="SAM" id="MobiDB-lite"/>
    </source>
</evidence>
<dbReference type="RefSeq" id="WP_344846446.1">
    <property type="nucleotide sequence ID" value="NZ_BAABAA010000010.1"/>
</dbReference>
<reference evidence="4" key="1">
    <citation type="journal article" date="2019" name="Int. J. Syst. Evol. Microbiol.">
        <title>The Global Catalogue of Microorganisms (GCM) 10K type strain sequencing project: providing services to taxonomists for standard genome sequencing and annotation.</title>
        <authorList>
            <consortium name="The Broad Institute Genomics Platform"/>
            <consortium name="The Broad Institute Genome Sequencing Center for Infectious Disease"/>
            <person name="Wu L."/>
            <person name="Ma J."/>
        </authorList>
    </citation>
    <scope>NUCLEOTIDE SEQUENCE [LARGE SCALE GENOMIC DNA]</scope>
    <source>
        <strain evidence="4">JCM 16928</strain>
    </source>
</reference>
<feature type="transmembrane region" description="Helical" evidence="2">
    <location>
        <begin position="6"/>
        <end position="30"/>
    </location>
</feature>
<feature type="compositionally biased region" description="Acidic residues" evidence="1">
    <location>
        <begin position="40"/>
        <end position="53"/>
    </location>
</feature>
<sequence length="73" mass="7866">MIAQLIALHMGGVPEAAMFLGPILLIIAFVRIARRNDANAVDDDEDDWDADLGDIEKPAEPASEPSPRLPGRS</sequence>
<comment type="caution">
    <text evidence="3">The sequence shown here is derived from an EMBL/GenBank/DDBJ whole genome shotgun (WGS) entry which is preliminary data.</text>
</comment>
<organism evidence="3 4">
    <name type="scientific">Kribbella ginsengisoli</name>
    <dbReference type="NCBI Taxonomy" id="363865"/>
    <lineage>
        <taxon>Bacteria</taxon>
        <taxon>Bacillati</taxon>
        <taxon>Actinomycetota</taxon>
        <taxon>Actinomycetes</taxon>
        <taxon>Propionibacteriales</taxon>
        <taxon>Kribbellaceae</taxon>
        <taxon>Kribbella</taxon>
    </lineage>
</organism>
<dbReference type="Proteomes" id="UP001501222">
    <property type="component" value="Unassembled WGS sequence"/>
</dbReference>
<evidence type="ECO:0000313" key="4">
    <source>
        <dbReference type="Proteomes" id="UP001501222"/>
    </source>
</evidence>
<evidence type="ECO:0000256" key="2">
    <source>
        <dbReference type="SAM" id="Phobius"/>
    </source>
</evidence>
<name>A0ABP6YI21_9ACTN</name>
<protein>
    <recommendedName>
        <fullName evidence="5">Sec-independent protein translocase protein TatA</fullName>
    </recommendedName>
</protein>
<feature type="region of interest" description="Disordered" evidence="1">
    <location>
        <begin position="40"/>
        <end position="73"/>
    </location>
</feature>